<reference evidence="1" key="1">
    <citation type="submission" date="2020-03" db="EMBL/GenBank/DDBJ databases">
        <title>The deep terrestrial virosphere.</title>
        <authorList>
            <person name="Holmfeldt K."/>
            <person name="Nilsson E."/>
            <person name="Simone D."/>
            <person name="Lopez-Fernandez M."/>
            <person name="Wu X."/>
            <person name="de Brujin I."/>
            <person name="Lundin D."/>
            <person name="Andersson A."/>
            <person name="Bertilsson S."/>
            <person name="Dopson M."/>
        </authorList>
    </citation>
    <scope>NUCLEOTIDE SEQUENCE</scope>
    <source>
        <strain evidence="1">TM448A01647</strain>
    </source>
</reference>
<name>A0A6H1ZQM7_9ZZZZ</name>
<accession>A0A6H1ZQM7</accession>
<protein>
    <submittedName>
        <fullName evidence="1">Uncharacterized protein</fullName>
    </submittedName>
</protein>
<proteinExistence type="predicted"/>
<dbReference type="AlphaFoldDB" id="A0A6H1ZQM7"/>
<gene>
    <name evidence="1" type="ORF">TM448A01647_0007</name>
</gene>
<evidence type="ECO:0000313" key="1">
    <source>
        <dbReference type="EMBL" id="QJA50236.1"/>
    </source>
</evidence>
<organism evidence="1">
    <name type="scientific">viral metagenome</name>
    <dbReference type="NCBI Taxonomy" id="1070528"/>
    <lineage>
        <taxon>unclassified sequences</taxon>
        <taxon>metagenomes</taxon>
        <taxon>organismal metagenomes</taxon>
    </lineage>
</organism>
<sequence>MFSGLFKCKSCEAKDKNIQLLESHNAYLKRLVDKLLIKQGIMLKKEKEEPEVLSEAEKILANGGSVFGEEI</sequence>
<dbReference type="EMBL" id="MT144182">
    <property type="protein sequence ID" value="QJA50236.1"/>
    <property type="molecule type" value="Genomic_DNA"/>
</dbReference>